<evidence type="ECO:0000256" key="7">
    <source>
        <dbReference type="SAM" id="Phobius"/>
    </source>
</evidence>
<protein>
    <submittedName>
        <fullName evidence="8">Lysosomal integral membrane protein II</fullName>
    </submittedName>
</protein>
<evidence type="ECO:0000256" key="1">
    <source>
        <dbReference type="ARBA" id="ARBA00004370"/>
    </source>
</evidence>
<dbReference type="Proteomes" id="UP000007797">
    <property type="component" value="Unassembled WGS sequence"/>
</dbReference>
<keyword evidence="3 7" id="KW-0812">Transmembrane</keyword>
<evidence type="ECO:0000313" key="9">
    <source>
        <dbReference type="Proteomes" id="UP000007797"/>
    </source>
</evidence>
<dbReference type="Pfam" id="PF01130">
    <property type="entry name" value="CD36"/>
    <property type="match status" value="2"/>
</dbReference>
<dbReference type="GO" id="GO:0012506">
    <property type="term" value="C:vesicle membrane"/>
    <property type="evidence" value="ECO:0007669"/>
    <property type="project" value="TreeGrafter"/>
</dbReference>
<evidence type="ECO:0000256" key="6">
    <source>
        <dbReference type="ARBA" id="ARBA00023180"/>
    </source>
</evidence>
<organism evidence="8 9">
    <name type="scientific">Cavenderia fasciculata</name>
    <name type="common">Slime mold</name>
    <name type="synonym">Dictyostelium fasciculatum</name>
    <dbReference type="NCBI Taxonomy" id="261658"/>
    <lineage>
        <taxon>Eukaryota</taxon>
        <taxon>Amoebozoa</taxon>
        <taxon>Evosea</taxon>
        <taxon>Eumycetozoa</taxon>
        <taxon>Dictyostelia</taxon>
        <taxon>Acytosteliales</taxon>
        <taxon>Cavenderiaceae</taxon>
        <taxon>Cavenderia</taxon>
    </lineage>
</organism>
<sequence length="766" mass="83447">MANPKGLMIAGIILAVIGIAAFIIALAALPPALLNVKKNALEKNIVVTSESSERYDSWAGQSSIENTYTQYYYAYNLTNLEEVMTNSSAIPTYTQVGPFNYRYYWDYLNVSFGDGGDTATFSQRKWYVFENETSVSDENTLITNINPTFVGLMQMTGNVVNFIVASGGPETARLLSKTNTYFNNQQFITLAIGYNSRVVYGLKLQGLLAALTAASVPDPMAYFYNAWANSTTVPTDGPAAAWANMLPFLGMTLPPTGSGLSPAQVDKLLNSANPYALTNLASLETYMQAIGGNQTAVGVLLTAAQIPPSSLNAAMAAISWYFNATIPSSIASQSAGYIMQQCGLLAPTPQPEMIGMCQFMTAIPLNGTSIDQYNMLYPDLNQNVELGLIINSTLLNLTIPQFLGLMADYGAGSFGSIAGVSALANYASGTGPNVWNNVINQNQAQTLLGYFGGLQGQTVSTLTNILYTESGLFATKTVGEWLWTCSGFNDPLLIYLNAPIAGGCAIQKNFTTALPTTVYTGQSGFEWTNWLISWHNQTEIQWASPIPVEGYTESGQFAPDHSPEELIVFEENIYRPVNLDYVEDIDVQGISCRRYYLRNDSFPANATFYSDIDGLGNITSFNGGVPTFVSLWDMWEVPQEILSQTIGQNTTYENAAVPLDLEPTSGNALYYNLKLQLNFQIPNITEWDNVGAFYPNIEGTTFLPSWKIGQTGDPSEDTIDDLKSALKQLKILKIVPVVVMAVVGGLMGVAGVFMAIRWGLRYKRDL</sequence>
<dbReference type="PANTHER" id="PTHR11923">
    <property type="entry name" value="SCAVENGER RECEPTOR CLASS B TYPE-1 SR-B1"/>
    <property type="match status" value="1"/>
</dbReference>
<dbReference type="GeneID" id="14875317"/>
<name>F4PM42_CACFS</name>
<keyword evidence="4 7" id="KW-1133">Transmembrane helix</keyword>
<reference evidence="9" key="1">
    <citation type="journal article" date="2011" name="Genome Res.">
        <title>Phylogeny-wide analysis of social amoeba genomes highlights ancient origins for complex intercellular communication.</title>
        <authorList>
            <person name="Heidel A.J."/>
            <person name="Lawal H.M."/>
            <person name="Felder M."/>
            <person name="Schilde C."/>
            <person name="Helps N.R."/>
            <person name="Tunggal B."/>
            <person name="Rivero F."/>
            <person name="John U."/>
            <person name="Schleicher M."/>
            <person name="Eichinger L."/>
            <person name="Platzer M."/>
            <person name="Noegel A.A."/>
            <person name="Schaap P."/>
            <person name="Gloeckner G."/>
        </authorList>
    </citation>
    <scope>NUCLEOTIDE SEQUENCE [LARGE SCALE GENOMIC DNA]</scope>
    <source>
        <strain evidence="9">SH3</strain>
    </source>
</reference>
<feature type="transmembrane region" description="Helical" evidence="7">
    <location>
        <begin position="7"/>
        <end position="29"/>
    </location>
</feature>
<dbReference type="OMA" id="CALQQNN"/>
<dbReference type="STRING" id="1054147.F4PM42"/>
<gene>
    <name evidence="8" type="primary">lmpB</name>
    <name evidence="8" type="ORF">DFA_04875</name>
</gene>
<dbReference type="GO" id="GO:0006911">
    <property type="term" value="P:phagocytosis, engulfment"/>
    <property type="evidence" value="ECO:0007669"/>
    <property type="project" value="TreeGrafter"/>
</dbReference>
<evidence type="ECO:0000256" key="2">
    <source>
        <dbReference type="ARBA" id="ARBA00010532"/>
    </source>
</evidence>
<accession>F4PM42</accession>
<evidence type="ECO:0000313" key="8">
    <source>
        <dbReference type="EMBL" id="EGG22745.1"/>
    </source>
</evidence>
<keyword evidence="5 7" id="KW-0472">Membrane</keyword>
<dbReference type="EMBL" id="GL883008">
    <property type="protein sequence ID" value="EGG22745.1"/>
    <property type="molecule type" value="Genomic_DNA"/>
</dbReference>
<dbReference type="PRINTS" id="PR01609">
    <property type="entry name" value="CD36FAMILY"/>
</dbReference>
<evidence type="ECO:0000256" key="5">
    <source>
        <dbReference type="ARBA" id="ARBA00023136"/>
    </source>
</evidence>
<dbReference type="AlphaFoldDB" id="F4PM42"/>
<evidence type="ECO:0000256" key="3">
    <source>
        <dbReference type="ARBA" id="ARBA00022692"/>
    </source>
</evidence>
<dbReference type="GO" id="GO:0005044">
    <property type="term" value="F:scavenger receptor activity"/>
    <property type="evidence" value="ECO:0007669"/>
    <property type="project" value="TreeGrafter"/>
</dbReference>
<evidence type="ECO:0000256" key="4">
    <source>
        <dbReference type="ARBA" id="ARBA00022989"/>
    </source>
</evidence>
<dbReference type="OrthoDB" id="195015at2759"/>
<proteinExistence type="inferred from homology"/>
<keyword evidence="9" id="KW-1185">Reference proteome</keyword>
<comment type="subcellular location">
    <subcellularLocation>
        <location evidence="1">Membrane</location>
    </subcellularLocation>
</comment>
<dbReference type="PANTHER" id="PTHR11923:SF51">
    <property type="entry name" value="LYSOSOME MEMBRANE PROTEIN 2"/>
    <property type="match status" value="1"/>
</dbReference>
<dbReference type="KEGG" id="dfa:DFA_04875"/>
<keyword evidence="6" id="KW-0325">Glycoprotein</keyword>
<dbReference type="GO" id="GO:0045335">
    <property type="term" value="C:phagocytic vesicle"/>
    <property type="evidence" value="ECO:0007669"/>
    <property type="project" value="TreeGrafter"/>
</dbReference>
<dbReference type="RefSeq" id="XP_004360596.1">
    <property type="nucleotide sequence ID" value="XM_004360539.1"/>
</dbReference>
<dbReference type="InterPro" id="IPR002159">
    <property type="entry name" value="CD36_fam"/>
</dbReference>
<feature type="transmembrane region" description="Helical" evidence="7">
    <location>
        <begin position="734"/>
        <end position="756"/>
    </location>
</feature>
<comment type="similarity">
    <text evidence="2">Belongs to the CD36 family.</text>
</comment>